<dbReference type="KEGG" id="slac:SKTS_04420"/>
<proteinExistence type="predicted"/>
<keyword evidence="4" id="KW-1185">Reference proteome</keyword>
<evidence type="ECO:0000256" key="2">
    <source>
        <dbReference type="SAM" id="SignalP"/>
    </source>
</evidence>
<name>A0A6F8V981_9PROT</name>
<organism evidence="3 4">
    <name type="scientific">Sulfurimicrobium lacus</name>
    <dbReference type="NCBI Taxonomy" id="2715678"/>
    <lineage>
        <taxon>Bacteria</taxon>
        <taxon>Pseudomonadati</taxon>
        <taxon>Pseudomonadota</taxon>
        <taxon>Betaproteobacteria</taxon>
        <taxon>Nitrosomonadales</taxon>
        <taxon>Sulfuricellaceae</taxon>
        <taxon>Sulfurimicrobium</taxon>
    </lineage>
</organism>
<dbReference type="EMBL" id="AP022853">
    <property type="protein sequence ID" value="BCB25556.1"/>
    <property type="molecule type" value="Genomic_DNA"/>
</dbReference>
<feature type="region of interest" description="Disordered" evidence="1">
    <location>
        <begin position="93"/>
        <end position="112"/>
    </location>
</feature>
<protein>
    <recommendedName>
        <fullName evidence="5">Type IV pilus biogenesis protein PilP</fullName>
    </recommendedName>
</protein>
<dbReference type="AlphaFoldDB" id="A0A6F8V981"/>
<evidence type="ECO:0000256" key="1">
    <source>
        <dbReference type="SAM" id="MobiDB-lite"/>
    </source>
</evidence>
<dbReference type="RefSeq" id="WP_173059711.1">
    <property type="nucleotide sequence ID" value="NZ_AP022853.1"/>
</dbReference>
<keyword evidence="2" id="KW-0732">Signal</keyword>
<gene>
    <name evidence="3" type="ORF">SKTS_04420</name>
</gene>
<evidence type="ECO:0000313" key="3">
    <source>
        <dbReference type="EMBL" id="BCB25556.1"/>
    </source>
</evidence>
<evidence type="ECO:0008006" key="5">
    <source>
        <dbReference type="Google" id="ProtNLM"/>
    </source>
</evidence>
<feature type="region of interest" description="Disordered" evidence="1">
    <location>
        <begin position="117"/>
        <end position="191"/>
    </location>
</feature>
<dbReference type="Proteomes" id="UP000502260">
    <property type="component" value="Chromosome"/>
</dbReference>
<feature type="chain" id="PRO_5026139555" description="Type IV pilus biogenesis protein PilP" evidence="2">
    <location>
        <begin position="23"/>
        <end position="191"/>
    </location>
</feature>
<feature type="compositionally biased region" description="Low complexity" evidence="1">
    <location>
        <begin position="171"/>
        <end position="191"/>
    </location>
</feature>
<evidence type="ECO:0000313" key="4">
    <source>
        <dbReference type="Proteomes" id="UP000502260"/>
    </source>
</evidence>
<accession>A0A6F8V981</accession>
<reference evidence="4" key="1">
    <citation type="submission" date="2020-03" db="EMBL/GenBank/DDBJ databases">
        <title>Complete genome sequence of sulfur-oxidizing bacterium skT11.</title>
        <authorList>
            <person name="Kanda M."/>
            <person name="Kojima H."/>
            <person name="Fukui M."/>
        </authorList>
    </citation>
    <scope>NUCLEOTIDE SEQUENCE [LARGE SCALE GENOMIC DNA]</scope>
    <source>
        <strain evidence="4">skT11</strain>
    </source>
</reference>
<feature type="signal peptide" evidence="2">
    <location>
        <begin position="1"/>
        <end position="22"/>
    </location>
</feature>
<sequence>MRRDTTKIIAVFLLLLPSLGMAAEQSLGRLFFTPEQRARMDVARQQERSIKIDTDQQESGPPVANITLNGVVTRSDGKSTVWINNREQSGDKAISGIAVPKQGKAAGQVSITTPDAKRSIPLKVGQSIDLNSGQVEESYRRTPPQPDKKEAPPSSTPDRLPASPAKPLPRGGDAQDAPEPADAQGAMPLSR</sequence>